<dbReference type="Gene3D" id="3.40.30.10">
    <property type="entry name" value="Glutaredoxin"/>
    <property type="match status" value="1"/>
</dbReference>
<evidence type="ECO:0000313" key="2">
    <source>
        <dbReference type="EMBL" id="VTQ89265.1"/>
    </source>
</evidence>
<reference evidence="2 3" key="1">
    <citation type="submission" date="2019-05" db="EMBL/GenBank/DDBJ databases">
        <authorList>
            <consortium name="Pathogen Informatics"/>
        </authorList>
    </citation>
    <scope>NUCLEOTIDE SEQUENCE [LARGE SCALE GENOMIC DNA]</scope>
    <source>
        <strain evidence="2 3">NCTC503</strain>
    </source>
</reference>
<accession>A0A4U9RC02</accession>
<dbReference type="OrthoDB" id="411356at2"/>
<dbReference type="KEGG" id="hhw:NCTC503_01365"/>
<dbReference type="InterPro" id="IPR036249">
    <property type="entry name" value="Thioredoxin-like_sf"/>
</dbReference>
<protein>
    <submittedName>
        <fullName evidence="2">Thioredoxin</fullName>
    </submittedName>
</protein>
<dbReference type="SUPFAM" id="SSF52833">
    <property type="entry name" value="Thioredoxin-like"/>
    <property type="match status" value="1"/>
</dbReference>
<dbReference type="InterPro" id="IPR013766">
    <property type="entry name" value="Thioredoxin_domain"/>
</dbReference>
<feature type="domain" description="Thioredoxin" evidence="1">
    <location>
        <begin position="12"/>
        <end position="99"/>
    </location>
</feature>
<dbReference type="RefSeq" id="WP_138210030.1">
    <property type="nucleotide sequence ID" value="NZ_CBCRUQ010000017.1"/>
</dbReference>
<evidence type="ECO:0000313" key="3">
    <source>
        <dbReference type="Proteomes" id="UP000308489"/>
    </source>
</evidence>
<organism evidence="2 3">
    <name type="scientific">Hathewaya histolytica</name>
    <name type="common">Clostridium histolyticum</name>
    <dbReference type="NCBI Taxonomy" id="1498"/>
    <lineage>
        <taxon>Bacteria</taxon>
        <taxon>Bacillati</taxon>
        <taxon>Bacillota</taxon>
        <taxon>Clostridia</taxon>
        <taxon>Eubacteriales</taxon>
        <taxon>Clostridiaceae</taxon>
        <taxon>Hathewaya</taxon>
    </lineage>
</organism>
<gene>
    <name evidence="2" type="ORF">NCTC503_01365</name>
</gene>
<name>A0A4U9RC02_HATHI</name>
<dbReference type="Proteomes" id="UP000308489">
    <property type="component" value="Chromosome 1"/>
</dbReference>
<evidence type="ECO:0000259" key="1">
    <source>
        <dbReference type="Pfam" id="PF00085"/>
    </source>
</evidence>
<sequence>MIKLKSIGEIENFIEENKIALLYFSSQDCNVCIELLSKIESLLMSFPKINAREVEIEKLLLITGKYSVFTLPCIIIFIKGKESIREARFISVKELQNKIEKLYKYIR</sequence>
<dbReference type="AlphaFoldDB" id="A0A4U9RC02"/>
<keyword evidence="3" id="KW-1185">Reference proteome</keyword>
<dbReference type="EMBL" id="LR590481">
    <property type="protein sequence ID" value="VTQ89265.1"/>
    <property type="molecule type" value="Genomic_DNA"/>
</dbReference>
<dbReference type="CDD" id="cd02947">
    <property type="entry name" value="TRX_family"/>
    <property type="match status" value="1"/>
</dbReference>
<proteinExistence type="predicted"/>
<dbReference type="Pfam" id="PF00085">
    <property type="entry name" value="Thioredoxin"/>
    <property type="match status" value="1"/>
</dbReference>